<accession>A0A388M0H6</accession>
<evidence type="ECO:0000313" key="1">
    <source>
        <dbReference type="EMBL" id="GBG88056.1"/>
    </source>
</evidence>
<keyword evidence="2" id="KW-1185">Reference proteome</keyword>
<reference evidence="1 2" key="1">
    <citation type="journal article" date="2018" name="Cell">
        <title>The Chara Genome: Secondary Complexity and Implications for Plant Terrestrialization.</title>
        <authorList>
            <person name="Nishiyama T."/>
            <person name="Sakayama H."/>
            <person name="Vries J.D."/>
            <person name="Buschmann H."/>
            <person name="Saint-Marcoux D."/>
            <person name="Ullrich K.K."/>
            <person name="Haas F.B."/>
            <person name="Vanderstraeten L."/>
            <person name="Becker D."/>
            <person name="Lang D."/>
            <person name="Vosolsobe S."/>
            <person name="Rombauts S."/>
            <person name="Wilhelmsson P.K.I."/>
            <person name="Janitza P."/>
            <person name="Kern R."/>
            <person name="Heyl A."/>
            <person name="Rumpler F."/>
            <person name="Villalobos L.I.A.C."/>
            <person name="Clay J.M."/>
            <person name="Skokan R."/>
            <person name="Toyoda A."/>
            <person name="Suzuki Y."/>
            <person name="Kagoshima H."/>
            <person name="Schijlen E."/>
            <person name="Tajeshwar N."/>
            <person name="Catarino B."/>
            <person name="Hetherington A.J."/>
            <person name="Saltykova A."/>
            <person name="Bonnot C."/>
            <person name="Breuninger H."/>
            <person name="Symeonidi A."/>
            <person name="Radhakrishnan G.V."/>
            <person name="Van Nieuwerburgh F."/>
            <person name="Deforce D."/>
            <person name="Chang C."/>
            <person name="Karol K.G."/>
            <person name="Hedrich R."/>
            <person name="Ulvskov P."/>
            <person name="Glockner G."/>
            <person name="Delwiche C.F."/>
            <person name="Petrasek J."/>
            <person name="Van de Peer Y."/>
            <person name="Friml J."/>
            <person name="Beilby M."/>
            <person name="Dolan L."/>
            <person name="Kohara Y."/>
            <person name="Sugano S."/>
            <person name="Fujiyama A."/>
            <person name="Delaux P.-M."/>
            <person name="Quint M."/>
            <person name="TheiBen G."/>
            <person name="Hagemann M."/>
            <person name="Harholt J."/>
            <person name="Dunand C."/>
            <person name="Zachgo S."/>
            <person name="Langdale J."/>
            <person name="Maumus F."/>
            <person name="Straeten D.V.D."/>
            <person name="Gould S.B."/>
            <person name="Rensing S.A."/>
        </authorList>
    </citation>
    <scope>NUCLEOTIDE SEQUENCE [LARGE SCALE GENOMIC DNA]</scope>
    <source>
        <strain evidence="1 2">S276</strain>
    </source>
</reference>
<protein>
    <submittedName>
        <fullName evidence="1">Uncharacterized protein</fullName>
    </submittedName>
</protein>
<dbReference type="Proteomes" id="UP000265515">
    <property type="component" value="Unassembled WGS sequence"/>
</dbReference>
<proteinExistence type="predicted"/>
<dbReference type="Gramene" id="GBG88056">
    <property type="protein sequence ID" value="GBG88056"/>
    <property type="gene ID" value="CBR_g46425"/>
</dbReference>
<evidence type="ECO:0000313" key="2">
    <source>
        <dbReference type="Proteomes" id="UP000265515"/>
    </source>
</evidence>
<gene>
    <name evidence="1" type="ORF">CBR_g46425</name>
</gene>
<comment type="caution">
    <text evidence="1">The sequence shown here is derived from an EMBL/GenBank/DDBJ whole genome shotgun (WGS) entry which is preliminary data.</text>
</comment>
<sequence length="343" mass="36604">MGHSGVDFLGGLGVGSSREGINNAVAFPGGMANGECELGKEVEPSSLAWGDVFLGEDGRNDGVVSADGEVLPVAVRAPDCEGVNHDEEFFLVGGVIHLRGKELLACEGDGVFVGWSLGVSGADNVAKVFDTRSGKRTFAELGVEFLLSEDREDLVNVLKVGLEGGAKDEDVIKVHDDTYFKEVTKDVVHGGLECGGGIGECKRHYEELVVPEPRAECGLVGVLFADTNLVEATAEVDLGEIFGSTEAIKKFRYPGEWVLVLDCDPVQGTVVCAHAEFRGVVLLDEETTGSKGGARLNESIFKEFIEVALHFFGLGDGELVWTAARRRMVGLEINGVRYTLIGR</sequence>
<name>A0A388M0H6_CHABU</name>
<dbReference type="EMBL" id="BFEA01000646">
    <property type="protein sequence ID" value="GBG88056.1"/>
    <property type="molecule type" value="Genomic_DNA"/>
</dbReference>
<organism evidence="1 2">
    <name type="scientific">Chara braunii</name>
    <name type="common">Braun's stonewort</name>
    <dbReference type="NCBI Taxonomy" id="69332"/>
    <lineage>
        <taxon>Eukaryota</taxon>
        <taxon>Viridiplantae</taxon>
        <taxon>Streptophyta</taxon>
        <taxon>Charophyceae</taxon>
        <taxon>Charales</taxon>
        <taxon>Characeae</taxon>
        <taxon>Chara</taxon>
    </lineage>
</organism>
<dbReference type="AlphaFoldDB" id="A0A388M0H6"/>